<dbReference type="PANTHER" id="PTHR22937">
    <property type="entry name" value="E3 UBIQUITIN-PROTEIN LIGASE RNF165"/>
    <property type="match status" value="1"/>
</dbReference>
<evidence type="ECO:0000256" key="6">
    <source>
        <dbReference type="ARBA" id="ARBA00022786"/>
    </source>
</evidence>
<dbReference type="InterPro" id="IPR013083">
    <property type="entry name" value="Znf_RING/FYVE/PHD"/>
</dbReference>
<dbReference type="InterPro" id="IPR045191">
    <property type="entry name" value="MBR1/2-like"/>
</dbReference>
<evidence type="ECO:0000259" key="10">
    <source>
        <dbReference type="PROSITE" id="PS50089"/>
    </source>
</evidence>
<dbReference type="EC" id="2.3.2.27" evidence="2"/>
<dbReference type="Gene3D" id="3.30.40.10">
    <property type="entry name" value="Zinc/RING finger domain, C3HC4 (zinc finger)"/>
    <property type="match status" value="1"/>
</dbReference>
<reference evidence="11 12" key="1">
    <citation type="journal article" date="2024" name="G3 (Bethesda)">
        <title>Genome assembly of Hibiscus sabdariffa L. provides insights into metabolisms of medicinal natural products.</title>
        <authorList>
            <person name="Kim T."/>
        </authorList>
    </citation>
    <scope>NUCLEOTIDE SEQUENCE [LARGE SCALE GENOMIC DNA]</scope>
    <source>
        <strain evidence="11">TK-2024</strain>
        <tissue evidence="11">Old leaves</tissue>
    </source>
</reference>
<feature type="compositionally biased region" description="Polar residues" evidence="9">
    <location>
        <begin position="147"/>
        <end position="156"/>
    </location>
</feature>
<dbReference type="Proteomes" id="UP001396334">
    <property type="component" value="Unassembled WGS sequence"/>
</dbReference>
<dbReference type="PANTHER" id="PTHR22937:SF199">
    <property type="entry name" value="RING-TYPE E3 UBIQUITIN TRANSFERASE"/>
    <property type="match status" value="1"/>
</dbReference>
<evidence type="ECO:0000256" key="8">
    <source>
        <dbReference type="PROSITE-ProRule" id="PRU00175"/>
    </source>
</evidence>
<evidence type="ECO:0000256" key="4">
    <source>
        <dbReference type="ARBA" id="ARBA00022723"/>
    </source>
</evidence>
<accession>A0ABR2RJ05</accession>
<comment type="caution">
    <text evidence="11">The sequence shown here is derived from an EMBL/GenBank/DDBJ whole genome shotgun (WGS) entry which is preliminary data.</text>
</comment>
<keyword evidence="5 8" id="KW-0863">Zinc-finger</keyword>
<evidence type="ECO:0000256" key="3">
    <source>
        <dbReference type="ARBA" id="ARBA00022679"/>
    </source>
</evidence>
<evidence type="ECO:0000256" key="9">
    <source>
        <dbReference type="SAM" id="MobiDB-lite"/>
    </source>
</evidence>
<evidence type="ECO:0000313" key="11">
    <source>
        <dbReference type="EMBL" id="KAK9012940.1"/>
    </source>
</evidence>
<dbReference type="InterPro" id="IPR001841">
    <property type="entry name" value="Znf_RING"/>
</dbReference>
<keyword evidence="4" id="KW-0479">Metal-binding</keyword>
<organism evidence="11 12">
    <name type="scientific">Hibiscus sabdariffa</name>
    <name type="common">roselle</name>
    <dbReference type="NCBI Taxonomy" id="183260"/>
    <lineage>
        <taxon>Eukaryota</taxon>
        <taxon>Viridiplantae</taxon>
        <taxon>Streptophyta</taxon>
        <taxon>Embryophyta</taxon>
        <taxon>Tracheophyta</taxon>
        <taxon>Spermatophyta</taxon>
        <taxon>Magnoliopsida</taxon>
        <taxon>eudicotyledons</taxon>
        <taxon>Gunneridae</taxon>
        <taxon>Pentapetalae</taxon>
        <taxon>rosids</taxon>
        <taxon>malvids</taxon>
        <taxon>Malvales</taxon>
        <taxon>Malvaceae</taxon>
        <taxon>Malvoideae</taxon>
        <taxon>Hibiscus</taxon>
    </lineage>
</organism>
<dbReference type="PROSITE" id="PS50089">
    <property type="entry name" value="ZF_RING_2"/>
    <property type="match status" value="1"/>
</dbReference>
<dbReference type="SUPFAM" id="SSF57850">
    <property type="entry name" value="RING/U-box"/>
    <property type="match status" value="1"/>
</dbReference>
<sequence>MSSQGQDNSSQENPTQRPLLENSETSPNNGQISSNQGTIVLSNSLGQVQGTGSGPSDPIRLDLNEPQLALDLVRTGRSSGNQQNAASGGSSSPITIHSGSAGYVVEENRGFSTHGQSRLLCKRRVAEGTQPQNNIVINIVHAAASSSNNGTPSARTVATPPIPVGQTDNLQRNTRPRTIVSQQNPGPVNVSAWNTSNFNVQQATGHHHQRQAVSPFGTFPRHSSPVLANQTILQQQQPIVGVHNQLQQQPIVGVHNQLQHQPIVGVHNQLQHQPIVGVHNQLQAPLSSQYWNNGTTVPARDYPSFGSSHVVTPSANMNLVNGNQSYLGNVASSSGTQSGVGMYNSALSSVGYHHQPSLAEQNAQRLRHILDRNGAWRMAHNYPIYNESTSTVRDFETTTRNGNHWSTQVPPRSGALAVRQAGNDFVFSRTMTSEMADQRRSRLIAQMRNYLRVVRRTGGLRIEDATDMGRSFLQGMYALEDVHDDMRLDVDNMSHEELLDLEEQMGNVSTGLGEEAILANLRRRRFQPISVVTTAEAEQCCICQEDYADGDELGKLDCGHDFHFNCIKPWLVQKNQCPVCKKTALAI</sequence>
<proteinExistence type="predicted"/>
<protein>
    <recommendedName>
        <fullName evidence="2">RING-type E3 ubiquitin transferase</fullName>
        <ecNumber evidence="2">2.3.2.27</ecNumber>
    </recommendedName>
</protein>
<name>A0ABR2RJ05_9ROSI</name>
<evidence type="ECO:0000256" key="1">
    <source>
        <dbReference type="ARBA" id="ARBA00000900"/>
    </source>
</evidence>
<evidence type="ECO:0000256" key="7">
    <source>
        <dbReference type="ARBA" id="ARBA00022833"/>
    </source>
</evidence>
<dbReference type="Pfam" id="PF13639">
    <property type="entry name" value="zf-RING_2"/>
    <property type="match status" value="1"/>
</dbReference>
<evidence type="ECO:0000313" key="12">
    <source>
        <dbReference type="Proteomes" id="UP001396334"/>
    </source>
</evidence>
<keyword evidence="7" id="KW-0862">Zinc</keyword>
<gene>
    <name evidence="11" type="ORF">V6N11_040969</name>
</gene>
<keyword evidence="12" id="KW-1185">Reference proteome</keyword>
<keyword evidence="6" id="KW-0833">Ubl conjugation pathway</keyword>
<keyword evidence="3" id="KW-0808">Transferase</keyword>
<dbReference type="EMBL" id="JBBPBN010000022">
    <property type="protein sequence ID" value="KAK9012940.1"/>
    <property type="molecule type" value="Genomic_DNA"/>
</dbReference>
<feature type="domain" description="RING-type" evidence="10">
    <location>
        <begin position="540"/>
        <end position="581"/>
    </location>
</feature>
<evidence type="ECO:0000256" key="5">
    <source>
        <dbReference type="ARBA" id="ARBA00022771"/>
    </source>
</evidence>
<feature type="region of interest" description="Disordered" evidence="9">
    <location>
        <begin position="1"/>
        <end position="36"/>
    </location>
</feature>
<evidence type="ECO:0000256" key="2">
    <source>
        <dbReference type="ARBA" id="ARBA00012483"/>
    </source>
</evidence>
<comment type="catalytic activity">
    <reaction evidence="1">
        <text>S-ubiquitinyl-[E2 ubiquitin-conjugating enzyme]-L-cysteine + [acceptor protein]-L-lysine = [E2 ubiquitin-conjugating enzyme]-L-cysteine + N(6)-ubiquitinyl-[acceptor protein]-L-lysine.</text>
        <dbReference type="EC" id="2.3.2.27"/>
    </reaction>
</comment>
<dbReference type="SMART" id="SM00184">
    <property type="entry name" value="RING"/>
    <property type="match status" value="1"/>
</dbReference>
<feature type="region of interest" description="Disordered" evidence="9">
    <location>
        <begin position="147"/>
        <end position="170"/>
    </location>
</feature>